<dbReference type="EMBL" id="DYXG01000025">
    <property type="protein sequence ID" value="HJE96554.1"/>
    <property type="molecule type" value="Genomic_DNA"/>
</dbReference>
<proteinExistence type="predicted"/>
<name>A0A921F725_9LACO</name>
<dbReference type="Proteomes" id="UP000707535">
    <property type="component" value="Unassembled WGS sequence"/>
</dbReference>
<evidence type="ECO:0000313" key="1">
    <source>
        <dbReference type="EMBL" id="HJE96554.1"/>
    </source>
</evidence>
<evidence type="ECO:0000313" key="2">
    <source>
        <dbReference type="Proteomes" id="UP000707535"/>
    </source>
</evidence>
<sequence>MSDRWDKLVKEQNEVFTFSMVKGQPAPPKIILPKFVADRIELFREDMENGLTFFGALQFILWGDDKYCSEEYQFGGVDLEKVKPTKEFEDWTNEWLLSGPRQQKIALALIYGYDIEGEEQNE</sequence>
<reference evidence="1" key="2">
    <citation type="submission" date="2021-09" db="EMBL/GenBank/DDBJ databases">
        <authorList>
            <person name="Gilroy R."/>
        </authorList>
    </citation>
    <scope>NUCLEOTIDE SEQUENCE</scope>
    <source>
        <strain evidence="1">CHK174-6876</strain>
    </source>
</reference>
<comment type="caution">
    <text evidence="1">The sequence shown here is derived from an EMBL/GenBank/DDBJ whole genome shotgun (WGS) entry which is preliminary data.</text>
</comment>
<organism evidence="1 2">
    <name type="scientific">Ligilactobacillus acidipiscis</name>
    <dbReference type="NCBI Taxonomy" id="89059"/>
    <lineage>
        <taxon>Bacteria</taxon>
        <taxon>Bacillati</taxon>
        <taxon>Bacillota</taxon>
        <taxon>Bacilli</taxon>
        <taxon>Lactobacillales</taxon>
        <taxon>Lactobacillaceae</taxon>
        <taxon>Ligilactobacillus</taxon>
    </lineage>
</organism>
<dbReference type="AlphaFoldDB" id="A0A921F725"/>
<accession>A0A921F725</accession>
<protein>
    <submittedName>
        <fullName evidence="1">DUF1642 domain-containing protein</fullName>
    </submittedName>
</protein>
<gene>
    <name evidence="1" type="ORF">K8V00_02945</name>
</gene>
<reference evidence="1" key="1">
    <citation type="journal article" date="2021" name="PeerJ">
        <title>Extensive microbial diversity within the chicken gut microbiome revealed by metagenomics and culture.</title>
        <authorList>
            <person name="Gilroy R."/>
            <person name="Ravi A."/>
            <person name="Getino M."/>
            <person name="Pursley I."/>
            <person name="Horton D.L."/>
            <person name="Alikhan N.F."/>
            <person name="Baker D."/>
            <person name="Gharbi K."/>
            <person name="Hall N."/>
            <person name="Watson M."/>
            <person name="Adriaenssens E.M."/>
            <person name="Foster-Nyarko E."/>
            <person name="Jarju S."/>
            <person name="Secka A."/>
            <person name="Antonio M."/>
            <person name="Oren A."/>
            <person name="Chaudhuri R.R."/>
            <person name="La Ragione R."/>
            <person name="Hildebrand F."/>
            <person name="Pallen M.J."/>
        </authorList>
    </citation>
    <scope>NUCLEOTIDE SEQUENCE</scope>
    <source>
        <strain evidence="1">CHK174-6876</strain>
    </source>
</reference>